<comment type="caution">
    <text evidence="6">The sequence shown here is derived from an EMBL/GenBank/DDBJ whole genome shotgun (WGS) entry which is preliminary data.</text>
</comment>
<keyword evidence="2 4" id="KW-0238">DNA-binding</keyword>
<organism evidence="6 7">
    <name type="scientific">Brenneria populi</name>
    <dbReference type="NCBI Taxonomy" id="1505588"/>
    <lineage>
        <taxon>Bacteria</taxon>
        <taxon>Pseudomonadati</taxon>
        <taxon>Pseudomonadota</taxon>
        <taxon>Gammaproteobacteria</taxon>
        <taxon>Enterobacterales</taxon>
        <taxon>Pectobacteriaceae</taxon>
        <taxon>Brenneria</taxon>
    </lineage>
</organism>
<keyword evidence="3" id="KW-0804">Transcription</keyword>
<protein>
    <submittedName>
        <fullName evidence="6">Helix-turn-helix domain-containing protein</fullName>
    </submittedName>
</protein>
<evidence type="ECO:0000256" key="1">
    <source>
        <dbReference type="ARBA" id="ARBA00023015"/>
    </source>
</evidence>
<dbReference type="PROSITE" id="PS50977">
    <property type="entry name" value="HTH_TETR_2"/>
    <property type="match status" value="1"/>
</dbReference>
<dbReference type="Pfam" id="PF00440">
    <property type="entry name" value="TetR_N"/>
    <property type="match status" value="1"/>
</dbReference>
<dbReference type="InterPro" id="IPR023772">
    <property type="entry name" value="DNA-bd_HTH_TetR-type_CS"/>
</dbReference>
<gene>
    <name evidence="6" type="ORF">VSX58_02945</name>
</gene>
<dbReference type="PROSITE" id="PS01081">
    <property type="entry name" value="HTH_TETR_1"/>
    <property type="match status" value="1"/>
</dbReference>
<dbReference type="PANTHER" id="PTHR30055">
    <property type="entry name" value="HTH-TYPE TRANSCRIPTIONAL REGULATOR RUTR"/>
    <property type="match status" value="1"/>
</dbReference>
<proteinExistence type="predicted"/>
<dbReference type="InterPro" id="IPR050109">
    <property type="entry name" value="HTH-type_TetR-like_transc_reg"/>
</dbReference>
<keyword evidence="1" id="KW-0805">Transcription regulation</keyword>
<reference evidence="6 7" key="1">
    <citation type="journal article" date="2017" name="Int. J. Syst. Evol. Microbiol.">
        <title>Brenneria populi subsp. brevivirga subsp. nov. isolated from symptomatic bark of Populus x euramericana canker, and description of Brenneria populi subsp. populi subsp. nov.</title>
        <authorList>
            <person name="Zheng M.H."/>
            <person name="Piao C.G."/>
            <person name="Xue H."/>
            <person name="Guo M.W."/>
            <person name="Li Y."/>
        </authorList>
    </citation>
    <scope>NUCLEOTIDE SEQUENCE [LARGE SCALE GENOMIC DNA]</scope>
    <source>
        <strain evidence="6 7">D9-5</strain>
    </source>
</reference>
<dbReference type="SUPFAM" id="SSF46689">
    <property type="entry name" value="Homeodomain-like"/>
    <property type="match status" value="1"/>
</dbReference>
<evidence type="ECO:0000259" key="5">
    <source>
        <dbReference type="PROSITE" id="PS50977"/>
    </source>
</evidence>
<dbReference type="InterPro" id="IPR001647">
    <property type="entry name" value="HTH_TetR"/>
</dbReference>
<keyword evidence="7" id="KW-1185">Reference proteome</keyword>
<dbReference type="PANTHER" id="PTHR30055:SF234">
    <property type="entry name" value="HTH-TYPE TRANSCRIPTIONAL REGULATOR BETI"/>
    <property type="match status" value="1"/>
</dbReference>
<dbReference type="EMBL" id="JAYWTM010000001">
    <property type="protein sequence ID" value="MEC5341574.1"/>
    <property type="molecule type" value="Genomic_DNA"/>
</dbReference>
<sequence length="210" mass="23388">MLITSRAGACMKEQHIFISPKQLKTRGLMIKQAMQLYAQGFEPSVAEVAAQAGVSRATAYRYFPTQSALVAAMVEESLGPVMNWEPEEDGARERILSLFGHAWPRIFMHEGVLRSALKVSLEQWAKNNDGNLQDILKRGNRIRLLRKATQPLERALSAENYEKLIMSLAVIYGTEALVVLKDIGGGSNDEVAKITEWMAMAVLEKALKEL</sequence>
<feature type="DNA-binding region" description="H-T-H motif" evidence="4">
    <location>
        <begin position="44"/>
        <end position="63"/>
    </location>
</feature>
<dbReference type="Proteomes" id="UP001309705">
    <property type="component" value="Unassembled WGS sequence"/>
</dbReference>
<name>A0ABU6JLM9_9GAMM</name>
<evidence type="ECO:0000313" key="6">
    <source>
        <dbReference type="EMBL" id="MEC5341574.1"/>
    </source>
</evidence>
<evidence type="ECO:0000313" key="7">
    <source>
        <dbReference type="Proteomes" id="UP001309705"/>
    </source>
</evidence>
<evidence type="ECO:0000256" key="2">
    <source>
        <dbReference type="ARBA" id="ARBA00023125"/>
    </source>
</evidence>
<dbReference type="InterPro" id="IPR009057">
    <property type="entry name" value="Homeodomain-like_sf"/>
</dbReference>
<evidence type="ECO:0000256" key="4">
    <source>
        <dbReference type="PROSITE-ProRule" id="PRU00335"/>
    </source>
</evidence>
<dbReference type="RefSeq" id="WP_327616742.1">
    <property type="nucleotide sequence ID" value="NZ_JAYWTM010000001.1"/>
</dbReference>
<accession>A0ABU6JLM9</accession>
<dbReference type="Gene3D" id="1.10.357.10">
    <property type="entry name" value="Tetracycline Repressor, domain 2"/>
    <property type="match status" value="1"/>
</dbReference>
<feature type="domain" description="HTH tetR-type" evidence="5">
    <location>
        <begin position="23"/>
        <end position="81"/>
    </location>
</feature>
<evidence type="ECO:0000256" key="3">
    <source>
        <dbReference type="ARBA" id="ARBA00023163"/>
    </source>
</evidence>